<dbReference type="OrthoDB" id="21470at2759"/>
<feature type="compositionally biased region" description="Basic and acidic residues" evidence="9">
    <location>
        <begin position="190"/>
        <end position="209"/>
    </location>
</feature>
<feature type="compositionally biased region" description="Basic and acidic residues" evidence="9">
    <location>
        <begin position="43"/>
        <end position="54"/>
    </location>
</feature>
<dbReference type="Pfam" id="PF01585">
    <property type="entry name" value="G-patch"/>
    <property type="match status" value="1"/>
</dbReference>
<dbReference type="SUPFAM" id="SSF82708">
    <property type="entry name" value="R3H domain"/>
    <property type="match status" value="1"/>
</dbReference>
<feature type="region of interest" description="Disordered" evidence="9">
    <location>
        <begin position="608"/>
        <end position="708"/>
    </location>
</feature>
<dbReference type="CDD" id="cd02646">
    <property type="entry name" value="R3H_G-patch"/>
    <property type="match status" value="1"/>
</dbReference>
<gene>
    <name evidence="12" type="ORF">M440DRAFT_1374071</name>
</gene>
<dbReference type="InterPro" id="IPR001374">
    <property type="entry name" value="R3H_dom"/>
</dbReference>
<feature type="domain" description="R3H" evidence="11">
    <location>
        <begin position="525"/>
        <end position="587"/>
    </location>
</feature>
<keyword evidence="7" id="KW-0508">mRNA splicing</keyword>
<dbReference type="STRING" id="983965.A0A2T4C6G0"/>
<keyword evidence="5" id="KW-0963">Cytoplasm</keyword>
<dbReference type="InterPro" id="IPR000467">
    <property type="entry name" value="G_patch_dom"/>
</dbReference>
<proteinExistence type="inferred from homology"/>
<dbReference type="InterPro" id="IPR051189">
    <property type="entry name" value="Splicing_assoc_domain"/>
</dbReference>
<dbReference type="EMBL" id="KZ679130">
    <property type="protein sequence ID" value="PTB77156.1"/>
    <property type="molecule type" value="Genomic_DNA"/>
</dbReference>
<feature type="compositionally biased region" description="Polar residues" evidence="9">
    <location>
        <begin position="137"/>
        <end position="158"/>
    </location>
</feature>
<dbReference type="PROSITE" id="PS50174">
    <property type="entry name" value="G_PATCH"/>
    <property type="match status" value="1"/>
</dbReference>
<feature type="compositionally biased region" description="Acidic residues" evidence="9">
    <location>
        <begin position="404"/>
        <end position="415"/>
    </location>
</feature>
<accession>A0A2T4C6G0</accession>
<dbReference type="PROSITE" id="PS51061">
    <property type="entry name" value="R3H"/>
    <property type="match status" value="1"/>
</dbReference>
<keyword evidence="13" id="KW-1185">Reference proteome</keyword>
<comment type="similarity">
    <text evidence="3">Belongs to the SQS1 family.</text>
</comment>
<evidence type="ECO:0000256" key="7">
    <source>
        <dbReference type="ARBA" id="ARBA00023187"/>
    </source>
</evidence>
<evidence type="ECO:0000259" key="11">
    <source>
        <dbReference type="PROSITE" id="PS51061"/>
    </source>
</evidence>
<comment type="subcellular location">
    <subcellularLocation>
        <location evidence="2">Cytoplasm</location>
    </subcellularLocation>
    <subcellularLocation>
        <location evidence="1">Nucleus</location>
    </subcellularLocation>
</comment>
<feature type="compositionally biased region" description="Basic residues" evidence="9">
    <location>
        <begin position="332"/>
        <end position="346"/>
    </location>
</feature>
<feature type="compositionally biased region" description="Polar residues" evidence="9">
    <location>
        <begin position="677"/>
        <end position="698"/>
    </location>
</feature>
<evidence type="ECO:0000256" key="3">
    <source>
        <dbReference type="ARBA" id="ARBA00010306"/>
    </source>
</evidence>
<feature type="region of interest" description="Disordered" evidence="9">
    <location>
        <begin position="303"/>
        <end position="443"/>
    </location>
</feature>
<dbReference type="Pfam" id="PF01424">
    <property type="entry name" value="R3H"/>
    <property type="match status" value="1"/>
</dbReference>
<evidence type="ECO:0000256" key="5">
    <source>
        <dbReference type="ARBA" id="ARBA00022490"/>
    </source>
</evidence>
<evidence type="ECO:0000256" key="9">
    <source>
        <dbReference type="SAM" id="MobiDB-lite"/>
    </source>
</evidence>
<evidence type="ECO:0000256" key="6">
    <source>
        <dbReference type="ARBA" id="ARBA00022664"/>
    </source>
</evidence>
<feature type="domain" description="G-patch" evidence="10">
    <location>
        <begin position="663"/>
        <end position="708"/>
    </location>
</feature>
<evidence type="ECO:0000256" key="8">
    <source>
        <dbReference type="ARBA" id="ARBA00023242"/>
    </source>
</evidence>
<dbReference type="InterPro" id="IPR034082">
    <property type="entry name" value="R3H_G-patch"/>
</dbReference>
<evidence type="ECO:0000256" key="4">
    <source>
        <dbReference type="ARBA" id="ARBA00018964"/>
    </source>
</evidence>
<feature type="compositionally biased region" description="Polar residues" evidence="9">
    <location>
        <begin position="8"/>
        <end position="20"/>
    </location>
</feature>
<dbReference type="AlphaFoldDB" id="A0A2T4C6G0"/>
<keyword evidence="6" id="KW-0507">mRNA processing</keyword>
<evidence type="ECO:0000256" key="2">
    <source>
        <dbReference type="ARBA" id="ARBA00004496"/>
    </source>
</evidence>
<evidence type="ECO:0000259" key="10">
    <source>
        <dbReference type="PROSITE" id="PS50174"/>
    </source>
</evidence>
<dbReference type="InterPro" id="IPR036867">
    <property type="entry name" value="R3H_dom_sf"/>
</dbReference>
<dbReference type="GO" id="GO:0005737">
    <property type="term" value="C:cytoplasm"/>
    <property type="evidence" value="ECO:0007669"/>
    <property type="project" value="UniProtKB-SubCell"/>
</dbReference>
<dbReference type="SMART" id="SM00393">
    <property type="entry name" value="R3H"/>
    <property type="match status" value="1"/>
</dbReference>
<dbReference type="PANTHER" id="PTHR14195">
    <property type="entry name" value="G PATCH DOMAIN CONTAINING PROTEIN 2"/>
    <property type="match status" value="1"/>
</dbReference>
<protein>
    <recommendedName>
        <fullName evidence="4">Protein SQS1</fullName>
    </recommendedName>
</protein>
<dbReference type="GO" id="GO:0003676">
    <property type="term" value="F:nucleic acid binding"/>
    <property type="evidence" value="ECO:0007669"/>
    <property type="project" value="UniProtKB-UniRule"/>
</dbReference>
<sequence>MGGRNRAFQKQRNGWNQSPRRGQKFGSPSPRNDVTFHGFTLQEEARQTSSHHEWSSTVQLRKRPVVFVSSGSHDPLRPPTPQVENAKDASSAVELTEEAAPEGATSKESPPEEAAPNRATSEEATFEETKPVDSTPKETTVGATSEGATSGATKNIDSASDDIKPVETTSGETNLADLTAERTPSVVAKNGEDSDEKTPLEHTPIRETMDQETTSQETTIPETIPEKEILEEVPPGKIGSEEIVPGDATSGEKTSDHHETDNTGSSDEVIVFKGRNAMKAKTQTPGITLTTIQTEIRAVEREISAASEEVPTKLPIRPVEGDEDDDSDHLLWPRRKRGKTRGRRNRGKDSEEEAMLADYIANMRENGEMFEGLGGDDEEDESSEDDEGLPSTALGPKTVKEVDDSTDDDDDDDGTDGSVVPDMYDGLLDASPPGELEDDGYLEEHNDFDLMDWERPSVRRKKGKGGRLPFSTDGLDSDVEEALRTAYNNDRHKKAERKKEREELRAMGLLGKRGQVDLRAKYATGITMSQVIDEVKAFLAGSQETLSLPPMDPHTRKGVHELSYKLNIKSKSIGGGDQRRPVLYRTKKTSYDAQEFGQIAVRIQRRFGRQPPFKADSRKNRQGQKGPKGLKGSRPGARAGGGGGGFDYHDGEVIGASAPELGTENRGRAMMEKMGWSTGTPLGASDNQGILHPVSQTMKRTRAGLGQE</sequence>
<dbReference type="SMART" id="SM00443">
    <property type="entry name" value="G_patch"/>
    <property type="match status" value="1"/>
</dbReference>
<evidence type="ECO:0000313" key="12">
    <source>
        <dbReference type="EMBL" id="PTB77156.1"/>
    </source>
</evidence>
<dbReference type="GO" id="GO:0006397">
    <property type="term" value="P:mRNA processing"/>
    <property type="evidence" value="ECO:0007669"/>
    <property type="project" value="UniProtKB-KW"/>
</dbReference>
<evidence type="ECO:0000313" key="13">
    <source>
        <dbReference type="Proteomes" id="UP000240760"/>
    </source>
</evidence>
<feature type="region of interest" description="Disordered" evidence="9">
    <location>
        <begin position="1"/>
        <end position="269"/>
    </location>
</feature>
<feature type="compositionally biased region" description="Low complexity" evidence="9">
    <location>
        <begin position="212"/>
        <end position="223"/>
    </location>
</feature>
<reference evidence="12 13" key="1">
    <citation type="submission" date="2016-07" db="EMBL/GenBank/DDBJ databases">
        <title>Multiple horizontal gene transfer events from other fungi enriched the ability of initially mycotrophic Trichoderma (Ascomycota) to feed on dead plant biomass.</title>
        <authorList>
            <consortium name="DOE Joint Genome Institute"/>
            <person name="Aerts A."/>
            <person name="Atanasova L."/>
            <person name="Chenthamara K."/>
            <person name="Zhang J."/>
            <person name="Grujic M."/>
            <person name="Henrissat B."/>
            <person name="Kuo A."/>
            <person name="Salamov A."/>
            <person name="Lipzen A."/>
            <person name="Labutti K."/>
            <person name="Barry K."/>
            <person name="Miao Y."/>
            <person name="Rahimi M.J."/>
            <person name="Shen Q."/>
            <person name="Grigoriev I.V."/>
            <person name="Kubicek C.P."/>
            <person name="Druzhinina I.S."/>
        </authorList>
    </citation>
    <scope>NUCLEOTIDE SEQUENCE [LARGE SCALE GENOMIC DNA]</scope>
    <source>
        <strain evidence="12 13">ATCC 18648</strain>
    </source>
</reference>
<feature type="compositionally biased region" description="Acidic residues" evidence="9">
    <location>
        <begin position="374"/>
        <end position="388"/>
    </location>
</feature>
<organism evidence="12 13">
    <name type="scientific">Trichoderma longibrachiatum ATCC 18648</name>
    <dbReference type="NCBI Taxonomy" id="983965"/>
    <lineage>
        <taxon>Eukaryota</taxon>
        <taxon>Fungi</taxon>
        <taxon>Dikarya</taxon>
        <taxon>Ascomycota</taxon>
        <taxon>Pezizomycotina</taxon>
        <taxon>Sordariomycetes</taxon>
        <taxon>Hypocreomycetidae</taxon>
        <taxon>Hypocreales</taxon>
        <taxon>Hypocreaceae</taxon>
        <taxon>Trichoderma</taxon>
    </lineage>
</organism>
<dbReference type="Gene3D" id="3.30.1370.50">
    <property type="entry name" value="R3H-like domain"/>
    <property type="match status" value="1"/>
</dbReference>
<dbReference type="Proteomes" id="UP000240760">
    <property type="component" value="Unassembled WGS sequence"/>
</dbReference>
<dbReference type="GO" id="GO:0008380">
    <property type="term" value="P:RNA splicing"/>
    <property type="evidence" value="ECO:0007669"/>
    <property type="project" value="UniProtKB-KW"/>
</dbReference>
<name>A0A2T4C6G0_TRILO</name>
<keyword evidence="8" id="KW-0539">Nucleus</keyword>
<evidence type="ECO:0000256" key="1">
    <source>
        <dbReference type="ARBA" id="ARBA00004123"/>
    </source>
</evidence>
<dbReference type="GO" id="GO:0005634">
    <property type="term" value="C:nucleus"/>
    <property type="evidence" value="ECO:0007669"/>
    <property type="project" value="UniProtKB-SubCell"/>
</dbReference>